<organism evidence="2 3">
    <name type="scientific">Conoideocrella luteorostrata</name>
    <dbReference type="NCBI Taxonomy" id="1105319"/>
    <lineage>
        <taxon>Eukaryota</taxon>
        <taxon>Fungi</taxon>
        <taxon>Dikarya</taxon>
        <taxon>Ascomycota</taxon>
        <taxon>Pezizomycotina</taxon>
        <taxon>Sordariomycetes</taxon>
        <taxon>Hypocreomycetidae</taxon>
        <taxon>Hypocreales</taxon>
        <taxon>Clavicipitaceae</taxon>
        <taxon>Conoideocrella</taxon>
    </lineage>
</organism>
<dbReference type="InterPro" id="IPR011042">
    <property type="entry name" value="6-blade_b-propeller_TolB-like"/>
</dbReference>
<sequence>MSVSSDGFRAHDPSFQDIIGSSPSLEKILSNPSYPFAHEAGVFFSDANELWVTSNRIYDDKGEQHIIISKIRLSANRDAPPVQEEVTIEQFHMGNGGVNYGSGILFCSQGSATIPSGLYYTDPKATRNTKPILTSVYGKPFNSVNDVVIAQDGSIWFTDPPYGFEQGYKECPQLPSQLYRYSPTTKAIRALADGFGHPNGLCFSPDEKTLYVTDTDKVHGSGVLRPHLASSMYVAPLG</sequence>
<dbReference type="PANTHER" id="PTHR47064:SF2">
    <property type="entry name" value="SMP-30_GLUCONOLACTONASE_LRE-LIKE REGION DOMAIN-CONTAINING PROTEIN-RELATED"/>
    <property type="match status" value="1"/>
</dbReference>
<keyword evidence="3" id="KW-1185">Reference proteome</keyword>
<dbReference type="PANTHER" id="PTHR47064">
    <property type="entry name" value="PUTATIVE (AFU_ORTHOLOGUE AFUA_1G08990)-RELATED"/>
    <property type="match status" value="1"/>
</dbReference>
<accession>A0AAJ0FVB2</accession>
<feature type="domain" description="SMP-30/Gluconolactonase/LRE-like region" evidence="1">
    <location>
        <begin position="113"/>
        <end position="216"/>
    </location>
</feature>
<evidence type="ECO:0000259" key="1">
    <source>
        <dbReference type="Pfam" id="PF08450"/>
    </source>
</evidence>
<name>A0AAJ0FVB2_9HYPO</name>
<dbReference type="InterPro" id="IPR052988">
    <property type="entry name" value="Oryzine_lactonohydrolase"/>
</dbReference>
<reference evidence="2" key="1">
    <citation type="submission" date="2023-06" db="EMBL/GenBank/DDBJ databases">
        <title>Conoideocrella luteorostrata (Hypocreales: Clavicipitaceae), a potential biocontrol fungus for elongate hemlock scale in United States Christmas tree production areas.</title>
        <authorList>
            <person name="Barrett H."/>
            <person name="Lovett B."/>
            <person name="Macias A.M."/>
            <person name="Stajich J.E."/>
            <person name="Kasson M.T."/>
        </authorList>
    </citation>
    <scope>NUCLEOTIDE SEQUENCE</scope>
    <source>
        <strain evidence="2">ARSEF 14590</strain>
    </source>
</reference>
<dbReference type="Proteomes" id="UP001251528">
    <property type="component" value="Unassembled WGS sequence"/>
</dbReference>
<proteinExistence type="predicted"/>
<dbReference type="SUPFAM" id="SSF63829">
    <property type="entry name" value="Calcium-dependent phosphotriesterase"/>
    <property type="match status" value="1"/>
</dbReference>
<comment type="caution">
    <text evidence="2">The sequence shown here is derived from an EMBL/GenBank/DDBJ whole genome shotgun (WGS) entry which is preliminary data.</text>
</comment>
<gene>
    <name evidence="2" type="ORF">QQS21_011983</name>
</gene>
<protein>
    <recommendedName>
        <fullName evidence="1">SMP-30/Gluconolactonase/LRE-like region domain-containing protein</fullName>
    </recommendedName>
</protein>
<evidence type="ECO:0000313" key="3">
    <source>
        <dbReference type="Proteomes" id="UP001251528"/>
    </source>
</evidence>
<evidence type="ECO:0000313" key="2">
    <source>
        <dbReference type="EMBL" id="KAK2590340.1"/>
    </source>
</evidence>
<dbReference type="Pfam" id="PF08450">
    <property type="entry name" value="SGL"/>
    <property type="match status" value="1"/>
</dbReference>
<dbReference type="InterPro" id="IPR013658">
    <property type="entry name" value="SGL"/>
</dbReference>
<dbReference type="Gene3D" id="2.120.10.30">
    <property type="entry name" value="TolB, C-terminal domain"/>
    <property type="match status" value="1"/>
</dbReference>
<dbReference type="AlphaFoldDB" id="A0AAJ0FVB2"/>
<dbReference type="EMBL" id="JASWJB010000452">
    <property type="protein sequence ID" value="KAK2590340.1"/>
    <property type="molecule type" value="Genomic_DNA"/>
</dbReference>